<evidence type="ECO:0000256" key="9">
    <source>
        <dbReference type="SAM" id="MobiDB-lite"/>
    </source>
</evidence>
<name>A0A7T1P431_9ALPH</name>
<evidence type="ECO:0000256" key="4">
    <source>
        <dbReference type="ARBA" id="ARBA00009888"/>
    </source>
</evidence>
<dbReference type="Proteomes" id="UP001147787">
    <property type="component" value="Segment"/>
</dbReference>
<keyword evidence="5" id="KW-1048">Host nucleus</keyword>
<sequence length="237" mass="26108">MDRDVLGPAMRRKLAETHLRASVYKDQTLRLRRGGASVRDPRFMHAFMAAKAAHLELEARLNACARVEVMRQHALRVKIRVEEQEARRGFLAAHRRFLDPSLVERIDAEDDLLVEQEDCLEEVAEIADSRSSLDPSEGWMSPSDNDLLVMWQLSETPEVCRGDPSDPGSLLTYGPSAGAPSPGRPYSLDHAKARGTRRGSLADPPAMTGFASDPLEKSSDVPLPAGEGASELSPRRS</sequence>
<keyword evidence="7" id="KW-0946">Virion</keyword>
<keyword evidence="8" id="KW-1035">Host cytoplasm</keyword>
<reference evidence="10" key="1">
    <citation type="journal article" date="2020" name="Arch.">
        <title>Full genome sequence of bovine alphaherpesvirus 2 (BoHV-2).</title>
        <authorList>
            <person name="Pfaff F."/>
            <person name="Neubauer-Juric A."/>
            <person name="Krebs S."/>
            <person name="Hauser A."/>
            <person name="Singer S."/>
            <person name="Blum H."/>
            <person name="Hoffmann B."/>
        </authorList>
    </citation>
    <scope>NUCLEOTIDE SEQUENCE</scope>
    <source>
        <strain evidence="10">Riems 8/85</strain>
    </source>
</reference>
<feature type="region of interest" description="Disordered" evidence="9">
    <location>
        <begin position="158"/>
        <end position="237"/>
    </location>
</feature>
<dbReference type="Pfam" id="PF03580">
    <property type="entry name" value="Herpes_UL14"/>
    <property type="match status" value="1"/>
</dbReference>
<gene>
    <name evidence="10" type="primary">UL14</name>
</gene>
<evidence type="ECO:0000256" key="8">
    <source>
        <dbReference type="ARBA" id="ARBA00023200"/>
    </source>
</evidence>
<protein>
    <submittedName>
        <fullName evidence="10">Tegument protein UL14</fullName>
    </submittedName>
</protein>
<dbReference type="GO" id="GO:0042025">
    <property type="term" value="C:host cell nucleus"/>
    <property type="evidence" value="ECO:0007669"/>
    <property type="project" value="UniProtKB-SubCell"/>
</dbReference>
<organism evidence="10">
    <name type="scientific">Bovine alphaherpesvirus 2</name>
    <dbReference type="NCBI Taxonomy" id="10295"/>
    <lineage>
        <taxon>Viruses</taxon>
        <taxon>Duplodnaviria</taxon>
        <taxon>Heunggongvirae</taxon>
        <taxon>Peploviricota</taxon>
        <taxon>Herviviricetes</taxon>
        <taxon>Herpesvirales</taxon>
        <taxon>Orthoherpesviridae</taxon>
        <taxon>Alphaherpesvirinae</taxon>
        <taxon>Simplexvirus</taxon>
        <taxon>Simplexvirus bovinealpha2</taxon>
    </lineage>
</organism>
<evidence type="ECO:0000256" key="1">
    <source>
        <dbReference type="ARBA" id="ARBA00004147"/>
    </source>
</evidence>
<dbReference type="InterPro" id="IPR005207">
    <property type="entry name" value="Herpes_UL14"/>
</dbReference>
<evidence type="ECO:0000256" key="2">
    <source>
        <dbReference type="ARBA" id="ARBA00004192"/>
    </source>
</evidence>
<evidence type="ECO:0000256" key="6">
    <source>
        <dbReference type="ARBA" id="ARBA00022580"/>
    </source>
</evidence>
<dbReference type="EMBL" id="MT862164">
    <property type="protein sequence ID" value="QPO25223.1"/>
    <property type="molecule type" value="Genomic_DNA"/>
</dbReference>
<proteinExistence type="inferred from homology"/>
<evidence type="ECO:0000256" key="3">
    <source>
        <dbReference type="ARBA" id="ARBA00004535"/>
    </source>
</evidence>
<keyword evidence="6" id="KW-0920">Virion tegument</keyword>
<accession>A0A7T1P431</accession>
<comment type="subcellular location">
    <subcellularLocation>
        <location evidence="2">Host cytoplasm</location>
    </subcellularLocation>
    <subcellularLocation>
        <location evidence="1">Host nucleus</location>
    </subcellularLocation>
    <subcellularLocation>
        <location evidence="3">Virion tegument</location>
    </subcellularLocation>
</comment>
<evidence type="ECO:0000313" key="10">
    <source>
        <dbReference type="EMBL" id="QPO25223.1"/>
    </source>
</evidence>
<evidence type="ECO:0000256" key="7">
    <source>
        <dbReference type="ARBA" id="ARBA00022844"/>
    </source>
</evidence>
<evidence type="ECO:0000256" key="5">
    <source>
        <dbReference type="ARBA" id="ARBA00022562"/>
    </source>
</evidence>
<dbReference type="GO" id="GO:0030430">
    <property type="term" value="C:host cell cytoplasm"/>
    <property type="evidence" value="ECO:0007669"/>
    <property type="project" value="UniProtKB-SubCell"/>
</dbReference>
<comment type="similarity">
    <text evidence="4">Belongs to the alphaherpesvirinae HHV-1 UL14 protein family.</text>
</comment>
<dbReference type="GO" id="GO:0019033">
    <property type="term" value="C:viral tegument"/>
    <property type="evidence" value="ECO:0007669"/>
    <property type="project" value="UniProtKB-SubCell"/>
</dbReference>